<evidence type="ECO:0000259" key="8">
    <source>
        <dbReference type="Pfam" id="PF13839"/>
    </source>
</evidence>
<dbReference type="InterPro" id="IPR026057">
    <property type="entry name" value="TBL_C"/>
</dbReference>
<dbReference type="Proteomes" id="UP001652623">
    <property type="component" value="Chromosome 6"/>
</dbReference>
<keyword evidence="6 7" id="KW-0472">Membrane</keyword>
<proteinExistence type="inferred from homology"/>
<keyword evidence="10" id="KW-1185">Reference proteome</keyword>
<dbReference type="GeneID" id="125419154"/>
<evidence type="ECO:0000256" key="3">
    <source>
        <dbReference type="ARBA" id="ARBA00022692"/>
    </source>
</evidence>
<organism evidence="10 11">
    <name type="scientific">Ziziphus jujuba</name>
    <name type="common">Chinese jujube</name>
    <name type="synonym">Ziziphus sativa</name>
    <dbReference type="NCBI Taxonomy" id="326968"/>
    <lineage>
        <taxon>Eukaryota</taxon>
        <taxon>Viridiplantae</taxon>
        <taxon>Streptophyta</taxon>
        <taxon>Embryophyta</taxon>
        <taxon>Tracheophyta</taxon>
        <taxon>Spermatophyta</taxon>
        <taxon>Magnoliopsida</taxon>
        <taxon>eudicotyledons</taxon>
        <taxon>Gunneridae</taxon>
        <taxon>Pentapetalae</taxon>
        <taxon>rosids</taxon>
        <taxon>fabids</taxon>
        <taxon>Rosales</taxon>
        <taxon>Rhamnaceae</taxon>
        <taxon>Paliureae</taxon>
        <taxon>Ziziphus</taxon>
    </lineage>
</organism>
<dbReference type="AlphaFoldDB" id="A0A6P4BBN1"/>
<comment type="similarity">
    <text evidence="2">Belongs to the PC-esterase family. TBL subfamily.</text>
</comment>
<dbReference type="GO" id="GO:0005794">
    <property type="term" value="C:Golgi apparatus"/>
    <property type="evidence" value="ECO:0007669"/>
    <property type="project" value="TreeGrafter"/>
</dbReference>
<dbReference type="InterPro" id="IPR025846">
    <property type="entry name" value="TBL_N"/>
</dbReference>
<accession>A0A6P4BBN1</accession>
<evidence type="ECO:0000256" key="7">
    <source>
        <dbReference type="SAM" id="Phobius"/>
    </source>
</evidence>
<dbReference type="InParanoid" id="A0A6P4BBN1"/>
<dbReference type="PANTHER" id="PTHR32285:SF219">
    <property type="entry name" value="PROTEIN TRICHOME BIREFRINGENCE-LIKE 24"/>
    <property type="match status" value="1"/>
</dbReference>
<feature type="domain" description="Trichome birefringence-like C-terminal" evidence="8">
    <location>
        <begin position="140"/>
        <end position="431"/>
    </location>
</feature>
<evidence type="ECO:0000256" key="6">
    <source>
        <dbReference type="ARBA" id="ARBA00023136"/>
    </source>
</evidence>
<feature type="domain" description="Trichome birefringence-like N-terminal" evidence="9">
    <location>
        <begin position="86"/>
        <end position="139"/>
    </location>
</feature>
<reference evidence="11" key="1">
    <citation type="submission" date="2025-08" db="UniProtKB">
        <authorList>
            <consortium name="RefSeq"/>
        </authorList>
    </citation>
    <scope>IDENTIFICATION</scope>
    <source>
        <tissue evidence="11">Seedling</tissue>
    </source>
</reference>
<name>A0A6P4BBN1_ZIZJJ</name>
<evidence type="ECO:0000256" key="2">
    <source>
        <dbReference type="ARBA" id="ARBA00007727"/>
    </source>
</evidence>
<comment type="subcellular location">
    <subcellularLocation>
        <location evidence="1">Membrane</location>
        <topology evidence="1">Single-pass membrane protein</topology>
    </subcellularLocation>
</comment>
<evidence type="ECO:0000256" key="1">
    <source>
        <dbReference type="ARBA" id="ARBA00004167"/>
    </source>
</evidence>
<keyword evidence="4" id="KW-0735">Signal-anchor</keyword>
<dbReference type="InterPro" id="IPR029962">
    <property type="entry name" value="TBL"/>
</dbReference>
<dbReference type="Pfam" id="PF13839">
    <property type="entry name" value="PC-Esterase"/>
    <property type="match status" value="1"/>
</dbReference>
<dbReference type="SMR" id="A0A6P4BBN1"/>
<dbReference type="FunCoup" id="A0A6P4BBN1">
    <property type="interactions" value="465"/>
</dbReference>
<evidence type="ECO:0000313" key="10">
    <source>
        <dbReference type="Proteomes" id="UP001652623"/>
    </source>
</evidence>
<evidence type="ECO:0000259" key="9">
    <source>
        <dbReference type="Pfam" id="PF14416"/>
    </source>
</evidence>
<sequence length="435" mass="50754">MKLNWKLWLPQKHRHLLVKFAVVILLMGFAFRLVFDRSTGISSRIETPFPEDLSRIETPFPNEAADSKPLVSEEAAETGEHISVREKCNLFSGDWVPNPSGPLYTNESCPLIESHQNCMKNGRPDKEYLYWRWNPRDCELPRLDPKRFLEMMRDKTWALIGDSISRNHVQSLLCMLSKVELAVQVYHDEEYKSRRWRFPSYNFTISVIWSPFLVKAAIFEDYNGVSTSEVELHLDKLDKKWTDLYQNLDYMIISTGKWFLKSSIYYENSKVLGCHYCPKRNLTELGFDFAYRKALRFVMNFIATSGHKGLIFFRTSTPDHFENGEWFSGGNCKRTSPVKEGEIQLKEINRVLHDIELEEFGEAEKKASKNGVNLKLLDFTPLLLLRPDGHPGPYREYYPFSHDKNAKVQNDCLHWCLPGPIDTWNDVIMEMMLNG</sequence>
<evidence type="ECO:0000256" key="4">
    <source>
        <dbReference type="ARBA" id="ARBA00022968"/>
    </source>
</evidence>
<dbReference type="GO" id="GO:0016413">
    <property type="term" value="F:O-acetyltransferase activity"/>
    <property type="evidence" value="ECO:0007669"/>
    <property type="project" value="InterPro"/>
</dbReference>
<dbReference type="KEGG" id="zju:125419154"/>
<evidence type="ECO:0000313" key="11">
    <source>
        <dbReference type="RefSeq" id="XP_015896380.3"/>
    </source>
</evidence>
<dbReference type="GO" id="GO:0016020">
    <property type="term" value="C:membrane"/>
    <property type="evidence" value="ECO:0007669"/>
    <property type="project" value="UniProtKB-SubCell"/>
</dbReference>
<evidence type="ECO:0000256" key="5">
    <source>
        <dbReference type="ARBA" id="ARBA00022989"/>
    </source>
</evidence>
<dbReference type="PANTHER" id="PTHR32285">
    <property type="entry name" value="PROTEIN TRICHOME BIREFRINGENCE-LIKE 9-RELATED"/>
    <property type="match status" value="1"/>
</dbReference>
<dbReference type="RefSeq" id="XP_015896380.3">
    <property type="nucleotide sequence ID" value="XM_016040894.4"/>
</dbReference>
<dbReference type="Pfam" id="PF14416">
    <property type="entry name" value="PMR5N"/>
    <property type="match status" value="1"/>
</dbReference>
<protein>
    <submittedName>
        <fullName evidence="11">Protein trichome birefringence-like 24</fullName>
    </submittedName>
</protein>
<feature type="transmembrane region" description="Helical" evidence="7">
    <location>
        <begin position="16"/>
        <end position="35"/>
    </location>
</feature>
<gene>
    <name evidence="11" type="primary">LOC125419154</name>
</gene>
<keyword evidence="3 7" id="KW-0812">Transmembrane</keyword>
<keyword evidence="5 7" id="KW-1133">Transmembrane helix</keyword>